<keyword evidence="2" id="KW-1185">Reference proteome</keyword>
<sequence length="54" mass="6241">MFGYLKQIHPVLPVKDVTKAIFHDKTSIKQTALGTKEFAFYDLYGNGLTFYRDI</sequence>
<dbReference type="EMBL" id="JACLCP010000003">
    <property type="protein sequence ID" value="MBC2845631.1"/>
    <property type="molecule type" value="Genomic_DNA"/>
</dbReference>
<dbReference type="Proteomes" id="UP000533900">
    <property type="component" value="Unassembled WGS sequence"/>
</dbReference>
<comment type="caution">
    <text evidence="1">The sequence shown here is derived from an EMBL/GenBank/DDBJ whole genome shotgun (WGS) entry which is preliminary data.</text>
</comment>
<accession>A0A842IRY3</accession>
<organism evidence="1 2">
    <name type="scientific">Winogradskyella flava</name>
    <dbReference type="NCBI Taxonomy" id="1884876"/>
    <lineage>
        <taxon>Bacteria</taxon>
        <taxon>Pseudomonadati</taxon>
        <taxon>Bacteroidota</taxon>
        <taxon>Flavobacteriia</taxon>
        <taxon>Flavobacteriales</taxon>
        <taxon>Flavobacteriaceae</taxon>
        <taxon>Winogradskyella</taxon>
    </lineage>
</organism>
<evidence type="ECO:0000313" key="2">
    <source>
        <dbReference type="Proteomes" id="UP000533900"/>
    </source>
</evidence>
<dbReference type="RefSeq" id="WP_185789350.1">
    <property type="nucleotide sequence ID" value="NZ_JACLCP010000003.1"/>
</dbReference>
<protein>
    <submittedName>
        <fullName evidence="1">Uncharacterized protein</fullName>
    </submittedName>
</protein>
<name>A0A842IRY3_9FLAO</name>
<proteinExistence type="predicted"/>
<reference evidence="1" key="1">
    <citation type="submission" date="2020-08" db="EMBL/GenBank/DDBJ databases">
        <title>Winogradskyella ouciana sp. nov., isolated from the hadal seawater of the Mariana Trench.</title>
        <authorList>
            <person name="He X."/>
        </authorList>
    </citation>
    <scope>NUCLEOTIDE SEQUENCE [LARGE SCALE GENOMIC DNA]</scope>
    <source>
        <strain evidence="1">KCTC 52348</strain>
    </source>
</reference>
<evidence type="ECO:0000313" key="1">
    <source>
        <dbReference type="EMBL" id="MBC2845631.1"/>
    </source>
</evidence>
<dbReference type="AlphaFoldDB" id="A0A842IRY3"/>
<gene>
    <name evidence="1" type="ORF">H7F21_11055</name>
</gene>